<reference evidence="1 2" key="1">
    <citation type="journal article" date="2015" name="Genome Biol. Evol.">
        <title>Comparative Genomics of a Bacterivorous Green Alga Reveals Evolutionary Causalities and Consequences of Phago-Mixotrophic Mode of Nutrition.</title>
        <authorList>
            <person name="Burns J.A."/>
            <person name="Paasch A."/>
            <person name="Narechania A."/>
            <person name="Kim E."/>
        </authorList>
    </citation>
    <scope>NUCLEOTIDE SEQUENCE [LARGE SCALE GENOMIC DNA]</scope>
    <source>
        <strain evidence="1 2">PLY_AMNH</strain>
    </source>
</reference>
<proteinExistence type="predicted"/>
<name>A0AAE0BX67_9CHLO</name>
<evidence type="ECO:0000313" key="2">
    <source>
        <dbReference type="Proteomes" id="UP001190700"/>
    </source>
</evidence>
<keyword evidence="2" id="KW-1185">Reference proteome</keyword>
<dbReference type="Proteomes" id="UP001190700">
    <property type="component" value="Unassembled WGS sequence"/>
</dbReference>
<comment type="caution">
    <text evidence="1">The sequence shown here is derived from an EMBL/GenBank/DDBJ whole genome shotgun (WGS) entry which is preliminary data.</text>
</comment>
<dbReference type="AlphaFoldDB" id="A0AAE0BX67"/>
<gene>
    <name evidence="1" type="ORF">CYMTET_45951</name>
</gene>
<protein>
    <submittedName>
        <fullName evidence="1">Uncharacterized protein</fullName>
    </submittedName>
</protein>
<sequence length="126" mass="13315">MTSFGEDYPPIAQYMHGSAAREVDIITLVDDLQPALTSIHVDVQEPDDYDNYTEIVLAVGTASDALASVVRHGGQPMTANARDTALLVQRGSNGSCGLPGGDGTQGWTEECGERRVTVMECAEATG</sequence>
<accession>A0AAE0BX67</accession>
<evidence type="ECO:0000313" key="1">
    <source>
        <dbReference type="EMBL" id="KAK3244438.1"/>
    </source>
</evidence>
<dbReference type="EMBL" id="LGRX02031859">
    <property type="protein sequence ID" value="KAK3244438.1"/>
    <property type="molecule type" value="Genomic_DNA"/>
</dbReference>
<organism evidence="1 2">
    <name type="scientific">Cymbomonas tetramitiformis</name>
    <dbReference type="NCBI Taxonomy" id="36881"/>
    <lineage>
        <taxon>Eukaryota</taxon>
        <taxon>Viridiplantae</taxon>
        <taxon>Chlorophyta</taxon>
        <taxon>Pyramimonadophyceae</taxon>
        <taxon>Pyramimonadales</taxon>
        <taxon>Pyramimonadaceae</taxon>
        <taxon>Cymbomonas</taxon>
    </lineage>
</organism>